<proteinExistence type="predicted"/>
<dbReference type="Pfam" id="PF05658">
    <property type="entry name" value="YadA_head"/>
    <property type="match status" value="2"/>
</dbReference>
<evidence type="ECO:0000313" key="3">
    <source>
        <dbReference type="Proteomes" id="UP000467305"/>
    </source>
</evidence>
<dbReference type="Proteomes" id="UP000467305">
    <property type="component" value="Unassembled WGS sequence"/>
</dbReference>
<name>A0A7J5ADF3_9FLAO</name>
<dbReference type="GO" id="GO:0019867">
    <property type="term" value="C:outer membrane"/>
    <property type="evidence" value="ECO:0007669"/>
    <property type="project" value="InterPro"/>
</dbReference>
<dbReference type="Gene3D" id="2.150.10.10">
    <property type="entry name" value="Serralysin-like metalloprotease, C-terminal"/>
    <property type="match status" value="2"/>
</dbReference>
<feature type="domain" description="Trimeric autotransporter adhesin YadA-like head" evidence="1">
    <location>
        <begin position="208"/>
        <end position="232"/>
    </location>
</feature>
<reference evidence="2 3" key="1">
    <citation type="submission" date="2019-09" db="EMBL/GenBank/DDBJ databases">
        <authorList>
            <person name="Cao W.R."/>
        </authorList>
    </citation>
    <scope>NUCLEOTIDE SEQUENCE [LARGE SCALE GENOMIC DNA]</scope>
    <source>
        <strain evidence="3">a4</strain>
    </source>
</reference>
<sequence>MKQIYSLFIFIFITTVIYGQSSNTFNYQAVIRNNLGIEIKNKTIGVKISLLQGSVSGTNVYEEIHSVTSNEQGVISFSIGTGTTTDNFSTINWANKYWLQVAVDIAGGTNYAVIGSSELQSVPYSNYATKSGDKVFSTTANVTSNASGRINADDFVFGGIQLANNSTINDDDSRFFFDKSKAAFRAGITVDDIGEGNVGNQWDDANVGYGSVAMGVSTKATTEGSVSIGRYSEVTGETGYAIGNRNIVTGNYAGAFGAENKSKAEFSLVFGLNNESNSYGQTTIGYNNATVNGNLISAINTDRLFVIGNGTFLTKSNALVMLKNGNTTLNGQLTLDADNSGTGRGYTLPAQDGNINQVMITDGAGNLSWSNIGGAFSTAGNVTSNALGMLATDDFVFGSTQLDDDINNGNDNRRMFFDKSKGAFRAGATNDSSSWSDENVGFYSAAFGFENKAIGPQTFISGGFNTVNKFYGIAMGYNNVVEGQNASAIGRSLLAESHAQISIGIYNTPKAGNAISHIANDRLFVIGNGTSTGVRSDALVMLKNGNTTLNGQLTLDGDNGGNGKPYTLPAQDGSANQVMITDGLGNMTWKDYGLETVSTLAFNSGWENYSINNGSAFEDGRFYIDNNRVYLGGLVRKTSEITQGEVIFTLPIGYRPKKQRIFSVVTEAGIVRVDIAANGNVIFNGLNFNGGQNWVSLDGISFRVD</sequence>
<dbReference type="EMBL" id="WAAU01000023">
    <property type="protein sequence ID" value="KAB1155621.1"/>
    <property type="molecule type" value="Genomic_DNA"/>
</dbReference>
<dbReference type="OrthoDB" id="1183114at2"/>
<accession>A0A7J5ADF3</accession>
<dbReference type="RefSeq" id="WP_150900244.1">
    <property type="nucleotide sequence ID" value="NZ_WAAU01000023.1"/>
</dbReference>
<dbReference type="InterPro" id="IPR008640">
    <property type="entry name" value="Adhesin_Head_dom"/>
</dbReference>
<gene>
    <name evidence="2" type="ORF">F7018_11640</name>
</gene>
<keyword evidence="3" id="KW-1185">Reference proteome</keyword>
<dbReference type="AlphaFoldDB" id="A0A7J5ADF3"/>
<comment type="caution">
    <text evidence="2">The sequence shown here is derived from an EMBL/GenBank/DDBJ whole genome shotgun (WGS) entry which is preliminary data.</text>
</comment>
<evidence type="ECO:0000259" key="1">
    <source>
        <dbReference type="Pfam" id="PF05658"/>
    </source>
</evidence>
<protein>
    <recommendedName>
        <fullName evidence="1">Trimeric autotransporter adhesin YadA-like head domain-containing protein</fullName>
    </recommendedName>
</protein>
<feature type="domain" description="Trimeric autotransporter adhesin YadA-like head" evidence="1">
    <location>
        <begin position="471"/>
        <end position="490"/>
    </location>
</feature>
<organism evidence="2 3">
    <name type="scientific">Tenacibaculum aiptasiae</name>
    <dbReference type="NCBI Taxonomy" id="426481"/>
    <lineage>
        <taxon>Bacteria</taxon>
        <taxon>Pseudomonadati</taxon>
        <taxon>Bacteroidota</taxon>
        <taxon>Flavobacteriia</taxon>
        <taxon>Flavobacteriales</taxon>
        <taxon>Flavobacteriaceae</taxon>
        <taxon>Tenacibaculum</taxon>
    </lineage>
</organism>
<evidence type="ECO:0000313" key="2">
    <source>
        <dbReference type="EMBL" id="KAB1155621.1"/>
    </source>
</evidence>
<dbReference type="SUPFAM" id="SSF101967">
    <property type="entry name" value="Adhesin YadA, collagen-binding domain"/>
    <property type="match status" value="2"/>
</dbReference>
<dbReference type="InterPro" id="IPR011049">
    <property type="entry name" value="Serralysin-like_metalloprot_C"/>
</dbReference>